<dbReference type="RefSeq" id="WP_126677431.1">
    <property type="nucleotide sequence ID" value="NZ_RYYU01000001.1"/>
</dbReference>
<dbReference type="OrthoDB" id="9342482at2"/>
<gene>
    <name evidence="2" type="ORF">EHV08_00125</name>
</gene>
<dbReference type="Proteomes" id="UP000278983">
    <property type="component" value="Unassembled WGS sequence"/>
</dbReference>
<evidence type="ECO:0000313" key="2">
    <source>
        <dbReference type="EMBL" id="RUL58327.1"/>
    </source>
</evidence>
<accession>A0A3S0WJ13</accession>
<reference evidence="2 3" key="1">
    <citation type="submission" date="2018-12" db="EMBL/GenBank/DDBJ databases">
        <title>Genome sequencing of Prevotella sp. KCOM 3155 (= JS262).</title>
        <authorList>
            <person name="Kook J.-K."/>
            <person name="Park S.-N."/>
            <person name="Lim Y.K."/>
        </authorList>
    </citation>
    <scope>NUCLEOTIDE SEQUENCE [LARGE SCALE GENOMIC DNA]</scope>
    <source>
        <strain evidence="2 3">KCOM 3155</strain>
    </source>
</reference>
<protein>
    <submittedName>
        <fullName evidence="2">T9SS type A sorting domain-containing protein</fullName>
    </submittedName>
</protein>
<feature type="signal peptide" evidence="1">
    <location>
        <begin position="1"/>
        <end position="19"/>
    </location>
</feature>
<name>A0A3S0WJ13_9BACT</name>
<evidence type="ECO:0000256" key="1">
    <source>
        <dbReference type="SAM" id="SignalP"/>
    </source>
</evidence>
<dbReference type="EMBL" id="RYYU01000001">
    <property type="protein sequence ID" value="RUL58327.1"/>
    <property type="molecule type" value="Genomic_DNA"/>
</dbReference>
<sequence>MKHCFILIAALSISVIASANIIDTIPIGRVNHLSRNLINENNNTVRKNGNFIFCTPKPQPLKQGAETVNLTTGFDSPASFTPVGISVYNEENGMFHVDYDGSNKTVTQVVPKGTYDMFACYLSPYGEIYYVFKENVKLDADANFTLSQSEAKTGISFRTVDQDGNSMHMPVYNTSYQIVEEGTIDDYSSLTFFILEGFGNVAANIGGGYKFKGHETDFYVNHLSERYKLCEARMVSKGEVYWFNKYVLDDFKKDTIIINNPTRYIEYNQKFEPTPEWKEKAENHVPGYYFSGVYNGDALIGQQSYIPDMPSSDLTTKFFLDLPKDNDNSEDMFNVLVKPLMGEYMKIETYGGYEYKSFNFIRGQQVMGDKDGLYFVNSGYEENGGYNAPENHVRSQLYPGHPKFSFTEKTVSNVIYGAGCPINSLRIVPEINGGKEYLNIISSYIGRYGELRDADYMLAEQSEQQVSSDVYKITIENNNVKVDGLDGKNKTELVMMQNESDHIPPTMQMLQFKDKNGNITDRFANPADGVVEIAGGDFSYNPVPESYSGYYTCSPATIKVTCTPFGKDNILAIPMEEIPDFYFMPGFGYFFRGSFENIPASMEKQWYDLMVTFTDPTGNSQTQTISPAFCIDGTLAGLDEMQSLQSYIKIVGDMLIVKGVENATIQLLSVDGRLVSSNTDGKIYIGSLPRGVYVVKVLVSGIEQITSKILI</sequence>
<organism evidence="2 3">
    <name type="scientific">Prevotella koreensis</name>
    <dbReference type="NCBI Taxonomy" id="2490854"/>
    <lineage>
        <taxon>Bacteria</taxon>
        <taxon>Pseudomonadati</taxon>
        <taxon>Bacteroidota</taxon>
        <taxon>Bacteroidia</taxon>
        <taxon>Bacteroidales</taxon>
        <taxon>Prevotellaceae</taxon>
        <taxon>Prevotella</taxon>
    </lineage>
</organism>
<feature type="chain" id="PRO_5018608429" evidence="1">
    <location>
        <begin position="20"/>
        <end position="711"/>
    </location>
</feature>
<proteinExistence type="predicted"/>
<comment type="caution">
    <text evidence="2">The sequence shown here is derived from an EMBL/GenBank/DDBJ whole genome shotgun (WGS) entry which is preliminary data.</text>
</comment>
<dbReference type="AlphaFoldDB" id="A0A3S0WJ13"/>
<keyword evidence="1" id="KW-0732">Signal</keyword>
<evidence type="ECO:0000313" key="3">
    <source>
        <dbReference type="Proteomes" id="UP000278983"/>
    </source>
</evidence>
<keyword evidence="3" id="KW-1185">Reference proteome</keyword>